<dbReference type="GeneID" id="65131939"/>
<dbReference type="EMBL" id="MT774409">
    <property type="protein sequence ID" value="QOR57780.1"/>
    <property type="molecule type" value="Genomic_DNA"/>
</dbReference>
<keyword evidence="2" id="KW-1185">Reference proteome</keyword>
<name>A0A7M1RXM9_9CAUD</name>
<evidence type="ECO:0000313" key="1">
    <source>
        <dbReference type="EMBL" id="QOR57780.1"/>
    </source>
</evidence>
<dbReference type="RefSeq" id="YP_010113420.1">
    <property type="nucleotide sequence ID" value="NC_055902.1"/>
</dbReference>
<sequence>MVNKKDDYEDPRFILGLLIALLILFFSAVRCCAQTKTKAQIDTMVCHSECIDKYVEATTSNGKVRYYAVYNDTKNDISELIPVTQSVMSYIKLCSENSIKPSLGIKLRNGQIQSLIKYKPRYIRKK</sequence>
<reference evidence="1 2" key="1">
    <citation type="submission" date="2020-07" db="EMBL/GenBank/DDBJ databases">
        <title>Taxonomic proposal: Crassvirales, a new order of highly abundant and diverse bacterial viruses.</title>
        <authorList>
            <person name="Shkoporov A.N."/>
            <person name="Stockdale S.R."/>
            <person name="Guerin E."/>
            <person name="Ross R.P."/>
            <person name="Hill C."/>
        </authorList>
    </citation>
    <scope>NUCLEOTIDE SEQUENCE [LARGE SCALE GENOMIC DNA]</scope>
</reference>
<protein>
    <submittedName>
        <fullName evidence="1">Uncharacterized protein</fullName>
    </submittedName>
</protein>
<evidence type="ECO:0000313" key="2">
    <source>
        <dbReference type="Proteomes" id="UP000594129"/>
    </source>
</evidence>
<accession>A0A7M1RXM9</accession>
<dbReference type="Proteomes" id="UP000594129">
    <property type="component" value="Segment"/>
</dbReference>
<organism evidence="1 2">
    <name type="scientific">uncultured phage cr131_1</name>
    <dbReference type="NCBI Taxonomy" id="2772093"/>
    <lineage>
        <taxon>Viruses</taxon>
        <taxon>Duplodnaviria</taxon>
        <taxon>Heunggongvirae</taxon>
        <taxon>Uroviricota</taxon>
        <taxon>Caudoviricetes</taxon>
        <taxon>Crassvirales</taxon>
        <taxon>Suoliviridae</taxon>
        <taxon>Oafivirinae</taxon>
        <taxon>Cacepaovirus</taxon>
        <taxon>Cacepaovirus simiae</taxon>
    </lineage>
</organism>
<proteinExistence type="predicted"/>
<dbReference type="KEGG" id="vg:65131939"/>